<accession>A0A2N9EP65</accession>
<dbReference type="InterPro" id="IPR000477">
    <property type="entry name" value="RT_dom"/>
</dbReference>
<dbReference type="EMBL" id="OIVN01000223">
    <property type="protein sequence ID" value="SPC76481.1"/>
    <property type="molecule type" value="Genomic_DNA"/>
</dbReference>
<protein>
    <recommendedName>
        <fullName evidence="2">Reverse transcriptase domain-containing protein</fullName>
    </recommendedName>
</protein>
<dbReference type="PROSITE" id="PS50878">
    <property type="entry name" value="RT_POL"/>
    <property type="match status" value="1"/>
</dbReference>
<dbReference type="InterPro" id="IPR036691">
    <property type="entry name" value="Endo/exonu/phosph_ase_sf"/>
</dbReference>
<name>A0A2N9EP65_FAGSY</name>
<dbReference type="PANTHER" id="PTHR33116">
    <property type="entry name" value="REVERSE TRANSCRIPTASE ZINC-BINDING DOMAIN-CONTAINING PROTEIN-RELATED-RELATED"/>
    <property type="match status" value="1"/>
</dbReference>
<dbReference type="InterPro" id="IPR026960">
    <property type="entry name" value="RVT-Znf"/>
</dbReference>
<feature type="region of interest" description="Disordered" evidence="1">
    <location>
        <begin position="1"/>
        <end position="65"/>
    </location>
</feature>
<sequence length="1553" mass="174949">MGWFPASQPPPLSTTQSPHPTNTTITPPVLPANTTAPLTTKPPEPLAKTTSHSATNTTAPLPKTAIPINHHQTKPKPEHPIQSLNIDSKTFSINQGKSIDEAINYGAKRDFFKHRRDGYKALHVIRRSNHYGQFLELSEFHSGSRQGVLRIPEGKAKQGWVQFVKLYKGFWDRAAPAKGVDGDREQHRVDYGNRVSKKGEEDCVPRISSMECQRTCRSFDKSNISEWTYGKWAVSQAHLAKPNDPAVTKPVSHMASQVGQLGVIKKPSGPTQPLKQLWRPKDKPVVIPSPSPSHHELVMGDPPLESSIPSCSSSAPMQQAPLKVNSTSPESIAAGVSIDSWVTLLREGTRLFVPPMPPLPFSPNPFNALSENSCLGPMLGSQSTEAWGDESSVNASSMDEESIDLVVGGVLGEEGTWEEETLWVEPLAVSYPALEENDEKVPQVVDPGVHVTALEAPAAIKGPQSDWVMDQMKEFGLILGASFDGFEDKITELLINIEASSGTGSNGAVSPARKGVKSRASGGILLIWDTRVVEKAEEAMGQLSVSCKFKEDFSDFIFSLGLVNLPLEGGSITWSNTRSKSRIDRFLFTPSLEVHFSKINQRQLPRIVSDHFPILLSCGFMHRGKSPFRLENMWLKWEGFTDRVHQWWNSYSVSGSPSSRLVQKLKFLKMDLRKWNVEVFGDVNVKKNDLLFRIQELERVEEQGVLSSEERVSQEQYKLEYEELLRLEEITWRQKSRATWLHERDKNTRFFHKVANSNRRFNSIDCLSIDRVQITDQTAIGEELVQFYSTLFSDEAVRCPLLDGLPFSSIDEEDKVALDRPFTEDEVWGVVNGMAGDKTPGPNGFSMAFFQACWSTLKQDVLAVFSDFHADGSSVRIINATFLCLIPKKPGTVECKDFRPINLVTGVYKIIAKVLTNRLKVVLEKVVLDSQNAFVGGRQILDSVLIANESLDSRLKASTPGVLLISGVNGFLHDKWRQWIFACVSTARFSILVNGNSHGFFPSSRGLRQEDPLSPLLFIIIMEALSRMLERAVERGLLSSFMVGKSNGVELMISQLLFADDKLIFCGADLIQLRHLREIFIWFQAISGLKINLSKSDLVPVGQVPNVNELAGILGCKVSALPLTYLGLPLGASFKQKLVWNGVVEKMEKRLAGWKRLYLSKGGRLTLLKSTLLSLPTYFLSLFPIPMSVAHRIEKLQWDFVWGVAGFNQALLGMWLWRYAIDPRSLWRWVIDSKYGSQWGGWCSNRTRDPHGVGLWKHIRAGWDFFSKYVSFKVGNGSRIKFWHDSWCGDQPLRDKFPVLFRLAKNQEATVVDHLRFQGNTHSWDIEFSRQAQDWELDIVDTFMSWLYSSPIHSGRMDTICWNLGSREAFEVRSFYSALIQPSSSYFPWRSVWKAKVPSRVAFFVWTAALGKILTTDNLRKRRVTILDWCCMCKADGESVNYLLLHCPVARELWNMIFSLFGISWVMPRGVVDLISCWNGCKGRQEAGKIWKVIPHCIMWCLWCERNARSFNGEEVSILALKHRLLQTMLEWLKAASLITSVSIPEMLMLCSF</sequence>
<reference evidence="3" key="1">
    <citation type="submission" date="2018-02" db="EMBL/GenBank/DDBJ databases">
        <authorList>
            <person name="Cohen D.B."/>
            <person name="Kent A.D."/>
        </authorList>
    </citation>
    <scope>NUCLEOTIDE SEQUENCE</scope>
</reference>
<gene>
    <name evidence="3" type="ORF">FSB_LOCUS4363</name>
</gene>
<feature type="compositionally biased region" description="Polar residues" evidence="1">
    <location>
        <begin position="22"/>
        <end position="38"/>
    </location>
</feature>
<feature type="domain" description="Reverse transcriptase" evidence="2">
    <location>
        <begin position="867"/>
        <end position="1130"/>
    </location>
</feature>
<dbReference type="Gene3D" id="3.60.10.10">
    <property type="entry name" value="Endonuclease/exonuclease/phosphatase"/>
    <property type="match status" value="1"/>
</dbReference>
<evidence type="ECO:0000256" key="1">
    <source>
        <dbReference type="SAM" id="MobiDB-lite"/>
    </source>
</evidence>
<dbReference type="CDD" id="cd01650">
    <property type="entry name" value="RT_nLTR_like"/>
    <property type="match status" value="1"/>
</dbReference>
<dbReference type="Pfam" id="PF00078">
    <property type="entry name" value="RVT_1"/>
    <property type="match status" value="1"/>
</dbReference>
<feature type="compositionally biased region" description="Polar residues" evidence="1">
    <location>
        <begin position="48"/>
        <end position="59"/>
    </location>
</feature>
<evidence type="ECO:0000313" key="3">
    <source>
        <dbReference type="EMBL" id="SPC76481.1"/>
    </source>
</evidence>
<evidence type="ECO:0000259" key="2">
    <source>
        <dbReference type="PROSITE" id="PS50878"/>
    </source>
</evidence>
<dbReference type="PANTHER" id="PTHR33116:SF78">
    <property type="entry name" value="OS12G0587133 PROTEIN"/>
    <property type="match status" value="1"/>
</dbReference>
<proteinExistence type="predicted"/>
<dbReference type="SUPFAM" id="SSF56219">
    <property type="entry name" value="DNase I-like"/>
    <property type="match status" value="1"/>
</dbReference>
<dbReference type="Pfam" id="PF13966">
    <property type="entry name" value="zf-RVT"/>
    <property type="match status" value="1"/>
</dbReference>
<organism evidence="3">
    <name type="scientific">Fagus sylvatica</name>
    <name type="common">Beechnut</name>
    <dbReference type="NCBI Taxonomy" id="28930"/>
    <lineage>
        <taxon>Eukaryota</taxon>
        <taxon>Viridiplantae</taxon>
        <taxon>Streptophyta</taxon>
        <taxon>Embryophyta</taxon>
        <taxon>Tracheophyta</taxon>
        <taxon>Spermatophyta</taxon>
        <taxon>Magnoliopsida</taxon>
        <taxon>eudicotyledons</taxon>
        <taxon>Gunneridae</taxon>
        <taxon>Pentapetalae</taxon>
        <taxon>rosids</taxon>
        <taxon>fabids</taxon>
        <taxon>Fagales</taxon>
        <taxon>Fagaceae</taxon>
        <taxon>Fagus</taxon>
    </lineage>
</organism>